<reference evidence="2 3" key="1">
    <citation type="submission" date="2016-08" db="EMBL/GenBank/DDBJ databases">
        <title>Novel Firmicute Genomes.</title>
        <authorList>
            <person name="Poppleton D.I."/>
            <person name="Gribaldo S."/>
        </authorList>
    </citation>
    <scope>NUCLEOTIDE SEQUENCE [LARGE SCALE GENOMIC DNA]</scope>
    <source>
        <strain evidence="2 3">RAOx-1</strain>
    </source>
</reference>
<comment type="caution">
    <text evidence="2">The sequence shown here is derived from an EMBL/GenBank/DDBJ whole genome shotgun (WGS) entry which is preliminary data.</text>
</comment>
<name>A0A419SNQ4_9BACL</name>
<feature type="coiled-coil region" evidence="1">
    <location>
        <begin position="34"/>
        <end position="72"/>
    </location>
</feature>
<accession>A0A419SNQ4</accession>
<evidence type="ECO:0000313" key="2">
    <source>
        <dbReference type="EMBL" id="RKD25926.1"/>
    </source>
</evidence>
<dbReference type="Gene3D" id="1.20.5.190">
    <property type="match status" value="1"/>
</dbReference>
<organism evidence="2 3">
    <name type="scientific">Ammoniphilus oxalaticus</name>
    <dbReference type="NCBI Taxonomy" id="66863"/>
    <lineage>
        <taxon>Bacteria</taxon>
        <taxon>Bacillati</taxon>
        <taxon>Bacillota</taxon>
        <taxon>Bacilli</taxon>
        <taxon>Bacillales</taxon>
        <taxon>Paenibacillaceae</taxon>
        <taxon>Aneurinibacillus group</taxon>
        <taxon>Ammoniphilus</taxon>
    </lineage>
</organism>
<evidence type="ECO:0000313" key="3">
    <source>
        <dbReference type="Proteomes" id="UP000284219"/>
    </source>
</evidence>
<dbReference type="Proteomes" id="UP000284219">
    <property type="component" value="Unassembled WGS sequence"/>
</dbReference>
<sequence length="131" mass="15342">MDDKKFDLLLDEIKKLRVDVQTMQGDVKVMQADMKTMQGDVKTLQSDMKTLKQELKDTRSQMNHRFDTAELKFILLEDKLDEFKKDASAQFDKLVNDRIERLERRQDHAAVRLDRVEADVSLAREQVAESV</sequence>
<dbReference type="RefSeq" id="WP_120188604.1">
    <property type="nucleotide sequence ID" value="NZ_MCHY01000006.1"/>
</dbReference>
<dbReference type="AlphaFoldDB" id="A0A419SNQ4"/>
<protein>
    <submittedName>
        <fullName evidence="2">Uncharacterized protein</fullName>
    </submittedName>
</protein>
<proteinExistence type="predicted"/>
<evidence type="ECO:0000256" key="1">
    <source>
        <dbReference type="SAM" id="Coils"/>
    </source>
</evidence>
<keyword evidence="3" id="KW-1185">Reference proteome</keyword>
<keyword evidence="1" id="KW-0175">Coiled coil</keyword>
<dbReference type="EMBL" id="MCHY01000006">
    <property type="protein sequence ID" value="RKD25926.1"/>
    <property type="molecule type" value="Genomic_DNA"/>
</dbReference>
<gene>
    <name evidence="2" type="ORF">BEP19_03080</name>
</gene>
<dbReference type="SUPFAM" id="SSF57997">
    <property type="entry name" value="Tropomyosin"/>
    <property type="match status" value="1"/>
</dbReference>